<organism evidence="2 3">
    <name type="scientific">Brachionus calyciflorus</name>
    <dbReference type="NCBI Taxonomy" id="104777"/>
    <lineage>
        <taxon>Eukaryota</taxon>
        <taxon>Metazoa</taxon>
        <taxon>Spiralia</taxon>
        <taxon>Gnathifera</taxon>
        <taxon>Rotifera</taxon>
        <taxon>Eurotatoria</taxon>
        <taxon>Monogononta</taxon>
        <taxon>Pseudotrocha</taxon>
        <taxon>Ploima</taxon>
        <taxon>Brachionidae</taxon>
        <taxon>Brachionus</taxon>
    </lineage>
</organism>
<feature type="domain" description="C5orf34-like N-terminal" evidence="1">
    <location>
        <begin position="7"/>
        <end position="72"/>
    </location>
</feature>
<gene>
    <name evidence="2" type="ORF">OXX778_LOCUS11935</name>
</gene>
<reference evidence="2" key="1">
    <citation type="submission" date="2021-02" db="EMBL/GenBank/DDBJ databases">
        <authorList>
            <person name="Nowell W R."/>
        </authorList>
    </citation>
    <scope>NUCLEOTIDE SEQUENCE</scope>
    <source>
        <strain evidence="2">Ploen Becks lab</strain>
    </source>
</reference>
<accession>A0A814A9S6</accession>
<evidence type="ECO:0000313" key="3">
    <source>
        <dbReference type="Proteomes" id="UP000663879"/>
    </source>
</evidence>
<keyword evidence="3" id="KW-1185">Reference proteome</keyword>
<sequence length="612" mass="72118">MEVIKYMVIYLDNSCEVHFSDNCRILLSPCASEFIYRVYDTDNTIQSTFKYRTAYPLSMFSTRLSLILKYRNRFCENRPFISPILLETCENSSWMSTDDFQEAKWDVREMSLKMTNPIEKDYNNFFYVWKSMCKNVEFKIHFNKKLVVVKYPVKVPKSLDDEFEQKCDINNTILQINKNKKNFVSKHLFKYTWNEQEFSICNIPPIWNDIYLKMLQLIDGAKESESENCEFLNIKIPEAMPLSCQSTHLHKFDNIETASEPKVIYINETWYKLFYKTKSIEIMCPQTKKEVGLKQEIKELDSNINSAIELESFQDYLISDSTSGRYYTCFSLNRRTGDVEEIKICVDNIPAFKTYLQKTLNYSNIILKRIDSIRCISNYSSCYINKKIEEIEPTKLIDDLLEKQRMLNQTDNKTISSDSSSSSTTNSSKTSFIDFESINLNIKKQFYIKDIGHFKLMRNNSIVIHFIDRIKLFMDENSLNMFLKNNLTKSFCLLYLPDYSEHEVCLGENEPSAFFDKYLNFLDQWLNWLLDNKILKKIGQKEEENINEEQNLNISSLHSHLKQLKNFNSSVSKQIKNEDIKCDSIISSNSIESIVSVNYLLKENNFLKNISK</sequence>
<protein>
    <recommendedName>
        <fullName evidence="1">C5orf34-like N-terminal domain-containing protein</fullName>
    </recommendedName>
</protein>
<dbReference type="OrthoDB" id="75908at2759"/>
<evidence type="ECO:0000259" key="1">
    <source>
        <dbReference type="Pfam" id="PF15025"/>
    </source>
</evidence>
<dbReference type="PANTHER" id="PTHR34531">
    <property type="entry name" value="ZGC:153352"/>
    <property type="match status" value="1"/>
</dbReference>
<dbReference type="EMBL" id="CAJNOC010002087">
    <property type="protein sequence ID" value="CAF0911632.1"/>
    <property type="molecule type" value="Genomic_DNA"/>
</dbReference>
<dbReference type="Proteomes" id="UP000663879">
    <property type="component" value="Unassembled WGS sequence"/>
</dbReference>
<dbReference type="AlphaFoldDB" id="A0A814A9S6"/>
<dbReference type="InterPro" id="IPR053901">
    <property type="entry name" value="C5orf34-like"/>
</dbReference>
<evidence type="ECO:0000313" key="2">
    <source>
        <dbReference type="EMBL" id="CAF0911632.1"/>
    </source>
</evidence>
<dbReference type="Pfam" id="PF15025">
    <property type="entry name" value="C5orf34-like_N"/>
    <property type="match status" value="1"/>
</dbReference>
<comment type="caution">
    <text evidence="2">The sequence shown here is derived from an EMBL/GenBank/DDBJ whole genome shotgun (WGS) entry which is preliminary data.</text>
</comment>
<dbReference type="InterPro" id="IPR027830">
    <property type="entry name" value="C5orf34-like_N"/>
</dbReference>
<proteinExistence type="predicted"/>
<name>A0A814A9S6_9BILA</name>
<dbReference type="PANTHER" id="PTHR34531:SF1">
    <property type="entry name" value="CHROMOSOME 5 OPEN READING FRAME 34"/>
    <property type="match status" value="1"/>
</dbReference>